<keyword evidence="2" id="KW-1185">Reference proteome</keyword>
<proteinExistence type="predicted"/>
<sequence>MSDVSTLVDKIKALSPELTANTTDETLLALLTQVQPIALADGFPEVAYNNAGVPIHALDMATEYLALHLIALNQALGDGKGNVTSEQVAVLKRTYADVSKLKLWQRSPWGQLYLWLYNLYGNGSQTRYGVIQH</sequence>
<dbReference type="Pfam" id="PF13262">
    <property type="entry name" value="DUF4054"/>
    <property type="match status" value="1"/>
</dbReference>
<dbReference type="RefSeq" id="WP_127796366.1">
    <property type="nucleotide sequence ID" value="NZ_ML136896.1"/>
</dbReference>
<evidence type="ECO:0000313" key="1">
    <source>
        <dbReference type="EMBL" id="RVU70166.1"/>
    </source>
</evidence>
<name>A0A437ST90_9LACO</name>
<dbReference type="Proteomes" id="UP000288291">
    <property type="component" value="Unassembled WGS sequence"/>
</dbReference>
<dbReference type="EMBL" id="RXIA01000028">
    <property type="protein sequence ID" value="RVU70166.1"/>
    <property type="molecule type" value="Genomic_DNA"/>
</dbReference>
<dbReference type="AlphaFoldDB" id="A0A437ST90"/>
<dbReference type="InterPro" id="IPR025127">
    <property type="entry name" value="DUF4054"/>
</dbReference>
<accession>A0A437ST90</accession>
<reference evidence="1 2" key="1">
    <citation type="submission" date="2018-12" db="EMBL/GenBank/DDBJ databases">
        <authorList>
            <person name="Meng J."/>
        </authorList>
    </citation>
    <scope>NUCLEOTIDE SEQUENCE [LARGE SCALE GENOMIC DNA]</scope>
    <source>
        <strain evidence="1 2">HT111-2</strain>
    </source>
</reference>
<gene>
    <name evidence="1" type="ORF">EJK17_09040</name>
</gene>
<protein>
    <submittedName>
        <fullName evidence="1">DUF4054 domain-containing protein</fullName>
    </submittedName>
</protein>
<comment type="caution">
    <text evidence="1">The sequence shown here is derived from an EMBL/GenBank/DDBJ whole genome shotgun (WGS) entry which is preliminary data.</text>
</comment>
<organism evidence="1 2">
    <name type="scientific">Lactobacillus xujianguonis</name>
    <dbReference type="NCBI Taxonomy" id="2495899"/>
    <lineage>
        <taxon>Bacteria</taxon>
        <taxon>Bacillati</taxon>
        <taxon>Bacillota</taxon>
        <taxon>Bacilli</taxon>
        <taxon>Lactobacillales</taxon>
        <taxon>Lactobacillaceae</taxon>
        <taxon>Lactobacillus</taxon>
    </lineage>
</organism>
<evidence type="ECO:0000313" key="2">
    <source>
        <dbReference type="Proteomes" id="UP000288291"/>
    </source>
</evidence>